<dbReference type="InterPro" id="IPR002048">
    <property type="entry name" value="EF_hand_dom"/>
</dbReference>
<reference evidence="3 4" key="1">
    <citation type="submission" date="2024-07" db="EMBL/GenBank/DDBJ databases">
        <authorList>
            <person name="Akdeniz Z."/>
        </authorList>
    </citation>
    <scope>NUCLEOTIDE SEQUENCE [LARGE SCALE GENOMIC DNA]</scope>
</reference>
<organism evidence="3 4">
    <name type="scientific">Hexamita inflata</name>
    <dbReference type="NCBI Taxonomy" id="28002"/>
    <lineage>
        <taxon>Eukaryota</taxon>
        <taxon>Metamonada</taxon>
        <taxon>Diplomonadida</taxon>
        <taxon>Hexamitidae</taxon>
        <taxon>Hexamitinae</taxon>
        <taxon>Hexamita</taxon>
    </lineage>
</organism>
<dbReference type="SUPFAM" id="SSF47473">
    <property type="entry name" value="EF-hand"/>
    <property type="match status" value="1"/>
</dbReference>
<comment type="caution">
    <text evidence="3">The sequence shown here is derived from an EMBL/GenBank/DDBJ whole genome shotgun (WGS) entry which is preliminary data.</text>
</comment>
<keyword evidence="1" id="KW-0106">Calcium</keyword>
<dbReference type="InterPro" id="IPR011992">
    <property type="entry name" value="EF-hand-dom_pair"/>
</dbReference>
<dbReference type="EMBL" id="CAXDID020000021">
    <property type="protein sequence ID" value="CAL5987189.1"/>
    <property type="molecule type" value="Genomic_DNA"/>
</dbReference>
<proteinExistence type="predicted"/>
<evidence type="ECO:0000313" key="4">
    <source>
        <dbReference type="Proteomes" id="UP001642409"/>
    </source>
</evidence>
<dbReference type="Gene3D" id="1.10.238.10">
    <property type="entry name" value="EF-hand"/>
    <property type="match status" value="1"/>
</dbReference>
<dbReference type="Pfam" id="PF13499">
    <property type="entry name" value="EF-hand_7"/>
    <property type="match status" value="1"/>
</dbReference>
<dbReference type="PROSITE" id="PS00018">
    <property type="entry name" value="EF_HAND_1"/>
    <property type="match status" value="2"/>
</dbReference>
<accession>A0ABP1H8F7</accession>
<evidence type="ECO:0000259" key="2">
    <source>
        <dbReference type="PROSITE" id="PS50222"/>
    </source>
</evidence>
<dbReference type="InterPro" id="IPR018247">
    <property type="entry name" value="EF_Hand_1_Ca_BS"/>
</dbReference>
<protein>
    <submittedName>
        <fullName evidence="3">EF-hand_domain</fullName>
    </submittedName>
</protein>
<feature type="domain" description="EF-hand" evidence="2">
    <location>
        <begin position="39"/>
        <end position="74"/>
    </location>
</feature>
<gene>
    <name evidence="3" type="ORF">HINF_LOCUS9768</name>
</gene>
<evidence type="ECO:0000313" key="3">
    <source>
        <dbReference type="EMBL" id="CAL5987189.1"/>
    </source>
</evidence>
<keyword evidence="4" id="KW-1185">Reference proteome</keyword>
<sequence length="137" mass="15552">MGGDASAQRKLFQQFDSDGSGMIDKREISLYMKEHYRHFPLSAIELLISLADKDGNGEIDKKEFGDFYKIVQAAVTISDQNLKNIIYIATSVAENSAFISGKRMEQVMKVFGGKKKYPHESYNKAEFLEELGHYVPF</sequence>
<dbReference type="SMART" id="SM00054">
    <property type="entry name" value="EFh"/>
    <property type="match status" value="2"/>
</dbReference>
<name>A0ABP1H8F7_9EUKA</name>
<dbReference type="Proteomes" id="UP001642409">
    <property type="component" value="Unassembled WGS sequence"/>
</dbReference>
<dbReference type="PROSITE" id="PS50222">
    <property type="entry name" value="EF_HAND_2"/>
    <property type="match status" value="2"/>
</dbReference>
<feature type="domain" description="EF-hand" evidence="2">
    <location>
        <begin position="3"/>
        <end position="38"/>
    </location>
</feature>
<dbReference type="CDD" id="cd00051">
    <property type="entry name" value="EFh"/>
    <property type="match status" value="1"/>
</dbReference>
<evidence type="ECO:0000256" key="1">
    <source>
        <dbReference type="ARBA" id="ARBA00022837"/>
    </source>
</evidence>